<gene>
    <name evidence="1" type="ORF">I7I52_03977</name>
</gene>
<evidence type="ECO:0000313" key="1">
    <source>
        <dbReference type="EMBL" id="KAG5305350.1"/>
    </source>
</evidence>
<name>A0A8H7Z745_AJECA</name>
<proteinExistence type="predicted"/>
<dbReference type="VEuPathDB" id="FungiDB:I7I52_03977"/>
<accession>A0A8H7Z745</accession>
<evidence type="ECO:0000313" key="2">
    <source>
        <dbReference type="Proteomes" id="UP000670092"/>
    </source>
</evidence>
<organism evidence="1 2">
    <name type="scientific">Ajellomyces capsulatus</name>
    <name type="common">Darling's disease fungus</name>
    <name type="synonym">Histoplasma capsulatum</name>
    <dbReference type="NCBI Taxonomy" id="5037"/>
    <lineage>
        <taxon>Eukaryota</taxon>
        <taxon>Fungi</taxon>
        <taxon>Dikarya</taxon>
        <taxon>Ascomycota</taxon>
        <taxon>Pezizomycotina</taxon>
        <taxon>Eurotiomycetes</taxon>
        <taxon>Eurotiomycetidae</taxon>
        <taxon>Onygenales</taxon>
        <taxon>Ajellomycetaceae</taxon>
        <taxon>Histoplasma</taxon>
    </lineage>
</organism>
<dbReference type="AlphaFoldDB" id="A0A8H7Z745"/>
<reference evidence="1 2" key="1">
    <citation type="submission" date="2021-01" db="EMBL/GenBank/DDBJ databases">
        <title>Chromosome-level genome assembly of a human fungal pathogen reveals clustering of transcriptionally co-regulated genes.</title>
        <authorList>
            <person name="Voorhies M."/>
            <person name="Cohen S."/>
            <person name="Shea T.P."/>
            <person name="Petrus S."/>
            <person name="Munoz J.F."/>
            <person name="Poplawski S."/>
            <person name="Goldman W.E."/>
            <person name="Michael T."/>
            <person name="Cuomo C.A."/>
            <person name="Sil A."/>
            <person name="Beyhan S."/>
        </authorList>
    </citation>
    <scope>NUCLEOTIDE SEQUENCE [LARGE SCALE GENOMIC DNA]</scope>
    <source>
        <strain evidence="1 2">G184AR</strain>
    </source>
</reference>
<sequence>MSCDNEGFLANYHPPTSHIVIIDDYIIISFNLPRSARSPGSPGNYRTQTSVDWRKQFPLPKMRACPAHTLHGAKKHGNMEIYARDSLSSHRAIVSSNLLPRFSKLYAARHVDGGQ</sequence>
<comment type="caution">
    <text evidence="1">The sequence shown here is derived from an EMBL/GenBank/DDBJ whole genome shotgun (WGS) entry which is preliminary data.</text>
</comment>
<protein>
    <submittedName>
        <fullName evidence="1">Uncharacterized protein</fullName>
    </submittedName>
</protein>
<dbReference type="EMBL" id="JAEVHI010000001">
    <property type="protein sequence ID" value="KAG5305350.1"/>
    <property type="molecule type" value="Genomic_DNA"/>
</dbReference>
<dbReference type="Proteomes" id="UP000670092">
    <property type="component" value="Unassembled WGS sequence"/>
</dbReference>